<feature type="transmembrane region" description="Helical" evidence="2">
    <location>
        <begin position="21"/>
        <end position="51"/>
    </location>
</feature>
<accession>A0ABR7TB18</accession>
<dbReference type="Pfam" id="PF06161">
    <property type="entry name" value="DUF975"/>
    <property type="match status" value="1"/>
</dbReference>
<evidence type="ECO:0000313" key="3">
    <source>
        <dbReference type="EMBL" id="MBC9824970.1"/>
    </source>
</evidence>
<gene>
    <name evidence="3" type="ORF">GLO26_03880</name>
</gene>
<name>A0ABR7TB18_9LACT</name>
<feature type="transmembrane region" description="Helical" evidence="2">
    <location>
        <begin position="228"/>
        <end position="252"/>
    </location>
</feature>
<dbReference type="PANTHER" id="PTHR40076:SF1">
    <property type="entry name" value="MEMBRANE PROTEIN"/>
    <property type="match status" value="1"/>
</dbReference>
<dbReference type="PANTHER" id="PTHR40076">
    <property type="entry name" value="MEMBRANE PROTEIN-RELATED"/>
    <property type="match status" value="1"/>
</dbReference>
<dbReference type="EMBL" id="WNJQ01000002">
    <property type="protein sequence ID" value="MBC9824970.1"/>
    <property type="molecule type" value="Genomic_DNA"/>
</dbReference>
<keyword evidence="4" id="KW-1185">Reference proteome</keyword>
<evidence type="ECO:0000256" key="1">
    <source>
        <dbReference type="SAM" id="MobiDB-lite"/>
    </source>
</evidence>
<keyword evidence="2" id="KW-0472">Membrane</keyword>
<reference evidence="3 4" key="1">
    <citation type="journal article" date="2020" name="Microorganisms">
        <title>New Insight into Antimicrobial Compounds from Food and Marine-Sourced Carnobacterium Species through Phenotype and Genome Analyses.</title>
        <authorList>
            <person name="Begrem S."/>
            <person name="Ivaniuk F."/>
            <person name="Gigout-Chevalier F."/>
            <person name="Kolypczuk L."/>
            <person name="Bonnetot S."/>
            <person name="Leroi F."/>
            <person name="Grovel O."/>
            <person name="Delbarre-Ladrat C."/>
            <person name="Passerini D."/>
        </authorList>
    </citation>
    <scope>NUCLEOTIDE SEQUENCE [LARGE SCALE GENOMIC DNA]</scope>
    <source>
        <strain evidence="3 4">MIP2551</strain>
    </source>
</reference>
<keyword evidence="2" id="KW-1133">Transmembrane helix</keyword>
<feature type="transmembrane region" description="Helical" evidence="2">
    <location>
        <begin position="71"/>
        <end position="93"/>
    </location>
</feature>
<comment type="caution">
    <text evidence="3">The sequence shown here is derived from an EMBL/GenBank/DDBJ whole genome shotgun (WGS) entry which is preliminary data.</text>
</comment>
<organism evidence="3 4">
    <name type="scientific">Carnobacterium inhibens</name>
    <dbReference type="NCBI Taxonomy" id="147709"/>
    <lineage>
        <taxon>Bacteria</taxon>
        <taxon>Bacillati</taxon>
        <taxon>Bacillota</taxon>
        <taxon>Bacilli</taxon>
        <taxon>Lactobacillales</taxon>
        <taxon>Carnobacteriaceae</taxon>
        <taxon>Carnobacterium</taxon>
    </lineage>
</organism>
<dbReference type="InterPro" id="IPR010380">
    <property type="entry name" value="DUF975"/>
</dbReference>
<protein>
    <submittedName>
        <fullName evidence="3">DUF975 family protein</fullName>
    </submittedName>
</protein>
<feature type="transmembrane region" description="Helical" evidence="2">
    <location>
        <begin position="128"/>
        <end position="149"/>
    </location>
</feature>
<sequence>MKRREIKKTAKKLLKGNWKVAILNLIIISVLTSVISQGILTVIGAGSSFTMIESVIEGNVYDSTVMAEPTITASLLSLLISTLVGLISSLMYAGYAWNILDRIDGVKLSIEGMFQTFRKERIFKTTGLIIVMSILIMLWSLLFIIPGIIKSYSYSQALNIMRDNPTISIMDALDQSRKMMKGKKWSFFLLQLSFIWLYIVPFLVYALILFGSVQTIEARLDAGPNEGIAIIIGFLLLFLVFVFLALVLSFYIEPYRRTAQQVFYRTLTDGDTFDPFHPDYHEKDNQDEKYNEDYEGRQLDDVDF</sequence>
<feature type="region of interest" description="Disordered" evidence="1">
    <location>
        <begin position="276"/>
        <end position="304"/>
    </location>
</feature>
<keyword evidence="2" id="KW-0812">Transmembrane</keyword>
<proteinExistence type="predicted"/>
<feature type="transmembrane region" description="Helical" evidence="2">
    <location>
        <begin position="185"/>
        <end position="208"/>
    </location>
</feature>
<evidence type="ECO:0000256" key="2">
    <source>
        <dbReference type="SAM" id="Phobius"/>
    </source>
</evidence>
<dbReference type="RefSeq" id="WP_187948624.1">
    <property type="nucleotide sequence ID" value="NZ_JAMAYM010000002.1"/>
</dbReference>
<dbReference type="Proteomes" id="UP000638836">
    <property type="component" value="Unassembled WGS sequence"/>
</dbReference>
<evidence type="ECO:0000313" key="4">
    <source>
        <dbReference type="Proteomes" id="UP000638836"/>
    </source>
</evidence>